<proteinExistence type="predicted"/>
<reference evidence="1 2" key="1">
    <citation type="submission" date="2011-08" db="EMBL/GenBank/DDBJ databases">
        <authorList>
            <person name="Weinstock G."/>
            <person name="Sodergren E."/>
            <person name="Clifton S."/>
            <person name="Fulton L."/>
            <person name="Fulton B."/>
            <person name="Courtney L."/>
            <person name="Fronick C."/>
            <person name="Harrison M."/>
            <person name="Strong C."/>
            <person name="Farmer C."/>
            <person name="Delahaunty K."/>
            <person name="Markovic C."/>
            <person name="Hall O."/>
            <person name="Minx P."/>
            <person name="Tomlinson C."/>
            <person name="Mitreva M."/>
            <person name="Hou S."/>
            <person name="Chen J."/>
            <person name="Wollam A."/>
            <person name="Pepin K.H."/>
            <person name="Johnson M."/>
            <person name="Bhonagiri V."/>
            <person name="Zhang X."/>
            <person name="Suruliraj S."/>
            <person name="Warren W."/>
            <person name="Chinwalla A."/>
            <person name="Mardis E.R."/>
            <person name="Wilson R.K."/>
        </authorList>
    </citation>
    <scope>NUCLEOTIDE SEQUENCE [LARGE SCALE GENOMIC DNA]</scope>
    <source>
        <strain evidence="1 2">ATCC 29863</strain>
    </source>
</reference>
<dbReference type="PATRIC" id="fig|411475.3.peg.1596"/>
<dbReference type="Proteomes" id="UP000004459">
    <property type="component" value="Unassembled WGS sequence"/>
</dbReference>
<protein>
    <submittedName>
        <fullName evidence="1">Uncharacterized protein</fullName>
    </submittedName>
</protein>
<dbReference type="AlphaFoldDB" id="G9YQQ2"/>
<organism evidence="1 2">
    <name type="scientific">Flavonifractor plautii ATCC 29863</name>
    <dbReference type="NCBI Taxonomy" id="411475"/>
    <lineage>
        <taxon>Bacteria</taxon>
        <taxon>Bacillati</taxon>
        <taxon>Bacillota</taxon>
        <taxon>Clostridia</taxon>
        <taxon>Eubacteriales</taxon>
        <taxon>Oscillospiraceae</taxon>
        <taxon>Flavonifractor</taxon>
    </lineage>
</organism>
<sequence length="39" mass="4602">MKYKCIFSTVKLYPICWLDASGISLAEWKKTRLFFVKDA</sequence>
<name>G9YQQ2_FLAPL</name>
<dbReference type="HOGENOM" id="CLU_3307700_0_0_9"/>
<accession>G9YQQ2</accession>
<comment type="caution">
    <text evidence="1">The sequence shown here is derived from an EMBL/GenBank/DDBJ whole genome shotgun (WGS) entry which is preliminary data.</text>
</comment>
<evidence type="ECO:0000313" key="2">
    <source>
        <dbReference type="Proteomes" id="UP000004459"/>
    </source>
</evidence>
<gene>
    <name evidence="1" type="ORF">HMPREF0372_01845</name>
</gene>
<dbReference type="EMBL" id="AGCK01000140">
    <property type="protein sequence ID" value="EHM50930.1"/>
    <property type="molecule type" value="Genomic_DNA"/>
</dbReference>
<evidence type="ECO:0000313" key="1">
    <source>
        <dbReference type="EMBL" id="EHM50930.1"/>
    </source>
</evidence>